<dbReference type="InterPro" id="IPR001818">
    <property type="entry name" value="Pept_M10_metallopeptidase"/>
</dbReference>
<evidence type="ECO:0000259" key="6">
    <source>
        <dbReference type="Pfam" id="PF00413"/>
    </source>
</evidence>
<evidence type="ECO:0000313" key="7">
    <source>
        <dbReference type="EMBL" id="KXZ67180.1"/>
    </source>
</evidence>
<dbReference type="SUPFAM" id="SSF55486">
    <property type="entry name" value="Metalloproteases ('zincins'), catalytic domain"/>
    <property type="match status" value="1"/>
</dbReference>
<dbReference type="Gene3D" id="3.40.390.10">
    <property type="entry name" value="Collagenase (Catalytic Domain)"/>
    <property type="match status" value="1"/>
</dbReference>
<keyword evidence="1" id="KW-0645">Protease</keyword>
<keyword evidence="3" id="KW-0378">Hydrolase</keyword>
<gene>
    <name evidence="7" type="primary">smc_4</name>
    <name evidence="7" type="ORF">AVENLUH5627_02245</name>
</gene>
<dbReference type="PATRIC" id="fig|52133.18.peg.2320"/>
<dbReference type="GO" id="GO:0004222">
    <property type="term" value="F:metalloendopeptidase activity"/>
    <property type="evidence" value="ECO:0007669"/>
    <property type="project" value="InterPro"/>
</dbReference>
<dbReference type="Pfam" id="PF00413">
    <property type="entry name" value="Peptidase_M10"/>
    <property type="match status" value="1"/>
</dbReference>
<accession>A0A150HMM6</accession>
<organism evidence="7 8">
    <name type="scientific">Acinetobacter venetianus</name>
    <dbReference type="NCBI Taxonomy" id="52133"/>
    <lineage>
        <taxon>Bacteria</taxon>
        <taxon>Pseudomonadati</taxon>
        <taxon>Pseudomonadota</taxon>
        <taxon>Gammaproteobacteria</taxon>
        <taxon>Moraxellales</taxon>
        <taxon>Moraxellaceae</taxon>
        <taxon>Acinetobacter</taxon>
    </lineage>
</organism>
<evidence type="ECO:0000256" key="5">
    <source>
        <dbReference type="SAM" id="Coils"/>
    </source>
</evidence>
<dbReference type="Proteomes" id="UP000075680">
    <property type="component" value="Unassembled WGS sequence"/>
</dbReference>
<dbReference type="AlphaFoldDB" id="A0A150HMM6"/>
<dbReference type="EMBL" id="JRUE01000195">
    <property type="protein sequence ID" value="KXZ67180.1"/>
    <property type="molecule type" value="Genomic_DNA"/>
</dbReference>
<dbReference type="InterPro" id="IPR024079">
    <property type="entry name" value="MetalloPept_cat_dom_sf"/>
</dbReference>
<evidence type="ECO:0000313" key="8">
    <source>
        <dbReference type="Proteomes" id="UP000075680"/>
    </source>
</evidence>
<proteinExistence type="predicted"/>
<protein>
    <submittedName>
        <fullName evidence="7">Chromosome partition protein Smc</fullName>
    </submittedName>
</protein>
<reference evidence="7 8" key="1">
    <citation type="journal article" date="2016" name="Sci. Rep.">
        <title>Genomic and phenotypic characterization of the species Acinetobacter venetianus.</title>
        <authorList>
            <person name="Fondi M."/>
            <person name="Maida I."/>
            <person name="Perrin E."/>
            <person name="Orlandini V."/>
            <person name="La Torre L."/>
            <person name="Bosi E."/>
            <person name="Negroni A."/>
            <person name="Zanaroli G."/>
            <person name="Fava F."/>
            <person name="Decorosi F."/>
            <person name="Giovannetti L."/>
            <person name="Viti C."/>
            <person name="Vaneechoutte M."/>
            <person name="Dijkshoorn L."/>
            <person name="Fani R."/>
        </authorList>
    </citation>
    <scope>NUCLEOTIDE SEQUENCE [LARGE SCALE GENOMIC DNA]</scope>
    <source>
        <strain evidence="7 8">LUH5627</strain>
    </source>
</reference>
<evidence type="ECO:0000256" key="1">
    <source>
        <dbReference type="ARBA" id="ARBA00022670"/>
    </source>
</evidence>
<evidence type="ECO:0000256" key="3">
    <source>
        <dbReference type="ARBA" id="ARBA00022801"/>
    </source>
</evidence>
<keyword evidence="4" id="KW-0862">Zinc</keyword>
<dbReference type="GO" id="GO:0008270">
    <property type="term" value="F:zinc ion binding"/>
    <property type="evidence" value="ECO:0007669"/>
    <property type="project" value="InterPro"/>
</dbReference>
<comment type="caution">
    <text evidence="7">The sequence shown here is derived from an EMBL/GenBank/DDBJ whole genome shotgun (WGS) entry which is preliminary data.</text>
</comment>
<dbReference type="GO" id="GO:0031012">
    <property type="term" value="C:extracellular matrix"/>
    <property type="evidence" value="ECO:0007669"/>
    <property type="project" value="InterPro"/>
</dbReference>
<keyword evidence="5" id="KW-0175">Coiled coil</keyword>
<dbReference type="GO" id="GO:0006508">
    <property type="term" value="P:proteolysis"/>
    <property type="evidence" value="ECO:0007669"/>
    <property type="project" value="UniProtKB-KW"/>
</dbReference>
<feature type="domain" description="Peptidase M10 metallopeptidase" evidence="6">
    <location>
        <begin position="43"/>
        <end position="298"/>
    </location>
</feature>
<feature type="coiled-coil region" evidence="5">
    <location>
        <begin position="138"/>
        <end position="227"/>
    </location>
</feature>
<evidence type="ECO:0000256" key="2">
    <source>
        <dbReference type="ARBA" id="ARBA00022723"/>
    </source>
</evidence>
<evidence type="ECO:0000256" key="4">
    <source>
        <dbReference type="ARBA" id="ARBA00022833"/>
    </source>
</evidence>
<sequence length="303" mass="36342">MIRFFTILGLVFFLLWSGYQTHQHSQLKFNSLLDRITHPFDTRLRYRVVDVDPRFKLTTEQVKQLSVQATQIWKDGTGQDYFIYDPNAQLAIHFIYDERQIESEQRREHLSQLETGQRQWLDKKQRLDQTEQEILNNKQFLDLKQQQLNQQIQQYNQEQLTAQQRPASIVDRDYFQRRQQALQDNIQQVQQEITQYNQKISTLNQQVDELNQLNQQLDQSVHQYKQRFQPHLFHKGLFNGREILIYEFESEDDLRLTLAHELGHALGLQHANDPTALMYPLMKDQNAENFSLTQADRELLINR</sequence>
<name>A0A150HMM6_9GAMM</name>
<dbReference type="RefSeq" id="WP_061519091.1">
    <property type="nucleotide sequence ID" value="NZ_JRUE01000195.1"/>
</dbReference>
<keyword evidence="2" id="KW-0479">Metal-binding</keyword>